<accession>A0A5B8SUJ6</accession>
<dbReference type="PANTHER" id="PTHR34653">
    <property type="match status" value="1"/>
</dbReference>
<dbReference type="AlphaFoldDB" id="A0A5B8SUJ6"/>
<evidence type="ECO:0000256" key="2">
    <source>
        <dbReference type="ARBA" id="ARBA00009272"/>
    </source>
</evidence>
<evidence type="ECO:0000313" key="7">
    <source>
        <dbReference type="Proteomes" id="UP000321272"/>
    </source>
</evidence>
<dbReference type="GO" id="GO:0009425">
    <property type="term" value="C:bacterial-type flagellum basal body"/>
    <property type="evidence" value="ECO:0007669"/>
    <property type="project" value="UniProtKB-SubCell"/>
</dbReference>
<dbReference type="NCBIfam" id="TIGR00205">
    <property type="entry name" value="fliE"/>
    <property type="match status" value="1"/>
</dbReference>
<organism evidence="6 7">
    <name type="scientific">Pistricoccus aurantiacus</name>
    <dbReference type="NCBI Taxonomy" id="1883414"/>
    <lineage>
        <taxon>Bacteria</taxon>
        <taxon>Pseudomonadati</taxon>
        <taxon>Pseudomonadota</taxon>
        <taxon>Gammaproteobacteria</taxon>
        <taxon>Oceanospirillales</taxon>
        <taxon>Halomonadaceae</taxon>
        <taxon>Pistricoccus</taxon>
    </lineage>
</organism>
<dbReference type="EMBL" id="CP042382">
    <property type="protein sequence ID" value="QEA39707.1"/>
    <property type="molecule type" value="Genomic_DNA"/>
</dbReference>
<keyword evidence="4 5" id="KW-0975">Bacterial flagellum</keyword>
<proteinExistence type="inferred from homology"/>
<dbReference type="PANTHER" id="PTHR34653:SF1">
    <property type="entry name" value="FLAGELLAR HOOK-BASAL BODY COMPLEX PROTEIN FLIE"/>
    <property type="match status" value="1"/>
</dbReference>
<evidence type="ECO:0000256" key="3">
    <source>
        <dbReference type="ARBA" id="ARBA00018024"/>
    </source>
</evidence>
<dbReference type="PRINTS" id="PR01006">
    <property type="entry name" value="FLGHOOKFLIE"/>
</dbReference>
<dbReference type="GO" id="GO:0003774">
    <property type="term" value="F:cytoskeletal motor activity"/>
    <property type="evidence" value="ECO:0007669"/>
    <property type="project" value="InterPro"/>
</dbReference>
<keyword evidence="6" id="KW-0282">Flagellum</keyword>
<reference evidence="6 7" key="1">
    <citation type="submission" date="2019-06" db="EMBL/GenBank/DDBJ databases">
        <title>Genome analyses of bacteria isolated from kimchi.</title>
        <authorList>
            <person name="Lee S."/>
            <person name="Ahn S."/>
            <person name="Roh S."/>
        </authorList>
    </citation>
    <scope>NUCLEOTIDE SEQUENCE [LARGE SCALE GENOMIC DNA]</scope>
    <source>
        <strain evidence="6 7">CBA4606</strain>
    </source>
</reference>
<dbReference type="GO" id="GO:0071973">
    <property type="term" value="P:bacterial-type flagellum-dependent cell motility"/>
    <property type="evidence" value="ECO:0007669"/>
    <property type="project" value="InterPro"/>
</dbReference>
<dbReference type="HAMAP" id="MF_00724">
    <property type="entry name" value="FliE"/>
    <property type="match status" value="1"/>
</dbReference>
<comment type="subcellular location">
    <subcellularLocation>
        <location evidence="1 5">Bacterial flagellum basal body</location>
    </subcellularLocation>
</comment>
<dbReference type="Proteomes" id="UP000321272">
    <property type="component" value="Chromosome"/>
</dbReference>
<protein>
    <recommendedName>
        <fullName evidence="3 5">Flagellar hook-basal body complex protein FliE</fullName>
    </recommendedName>
</protein>
<evidence type="ECO:0000256" key="5">
    <source>
        <dbReference type="HAMAP-Rule" id="MF_00724"/>
    </source>
</evidence>
<evidence type="ECO:0000313" key="6">
    <source>
        <dbReference type="EMBL" id="QEA39707.1"/>
    </source>
</evidence>
<keyword evidence="6" id="KW-0969">Cilium</keyword>
<name>A0A5B8SUJ6_9GAMM</name>
<evidence type="ECO:0000256" key="4">
    <source>
        <dbReference type="ARBA" id="ARBA00023143"/>
    </source>
</evidence>
<dbReference type="OrthoDB" id="8909229at2"/>
<dbReference type="RefSeq" id="WP_147184755.1">
    <property type="nucleotide sequence ID" value="NZ_CP042382.1"/>
</dbReference>
<gene>
    <name evidence="5 6" type="primary">fliE</name>
    <name evidence="6" type="ORF">FGL86_11935</name>
</gene>
<dbReference type="Pfam" id="PF02049">
    <property type="entry name" value="FliE"/>
    <property type="match status" value="1"/>
</dbReference>
<dbReference type="GO" id="GO:0005198">
    <property type="term" value="F:structural molecule activity"/>
    <property type="evidence" value="ECO:0007669"/>
    <property type="project" value="UniProtKB-UniRule"/>
</dbReference>
<comment type="similarity">
    <text evidence="2 5">Belongs to the FliE family.</text>
</comment>
<sequence>MTLPIGNAALLSSLQPSSLQQPALQQMRQLAHQAAGAVQASGETGSSGFAGELRASLDRVNQLQQVSSQQQTAFQSGDPRVALNDVMVDKQKASVAFEMTVQLRNRLVTAYKDVMNMPV</sequence>
<keyword evidence="7" id="KW-1185">Reference proteome</keyword>
<dbReference type="KEGG" id="paur:FGL86_11935"/>
<evidence type="ECO:0000256" key="1">
    <source>
        <dbReference type="ARBA" id="ARBA00004117"/>
    </source>
</evidence>
<keyword evidence="6" id="KW-0966">Cell projection</keyword>
<dbReference type="InterPro" id="IPR001624">
    <property type="entry name" value="FliE"/>
</dbReference>